<dbReference type="SUPFAM" id="SSF55804">
    <property type="entry name" value="Phoshotransferase/anion transport protein"/>
    <property type="match status" value="1"/>
</dbReference>
<dbReference type="RefSeq" id="WP_350258615.1">
    <property type="nucleotide sequence ID" value="NZ_CP138335.1"/>
</dbReference>
<dbReference type="GO" id="GO:0005737">
    <property type="term" value="C:cytoplasm"/>
    <property type="evidence" value="ECO:0007669"/>
    <property type="project" value="UniProtKB-SubCell"/>
</dbReference>
<organism evidence="12">
    <name type="scientific">Scrofimicrobium appendicitidis</name>
    <dbReference type="NCBI Taxonomy" id="3079930"/>
    <lineage>
        <taxon>Bacteria</taxon>
        <taxon>Bacillati</taxon>
        <taxon>Actinomycetota</taxon>
        <taxon>Actinomycetes</taxon>
        <taxon>Actinomycetales</taxon>
        <taxon>Actinomycetaceae</taxon>
        <taxon>Scrofimicrobium</taxon>
    </lineage>
</organism>
<comment type="subcellular location">
    <subcellularLocation>
        <location evidence="1">Cytoplasm</location>
    </subcellularLocation>
</comment>
<dbReference type="InterPro" id="IPR016152">
    <property type="entry name" value="PTrfase/Anion_transptr"/>
</dbReference>
<dbReference type="Gene3D" id="3.40.930.10">
    <property type="entry name" value="Mannitol-specific EII, Chain A"/>
    <property type="match status" value="1"/>
</dbReference>
<dbReference type="Pfam" id="PF00359">
    <property type="entry name" value="PTS_EIIA_2"/>
    <property type="match status" value="1"/>
</dbReference>
<evidence type="ECO:0000256" key="4">
    <source>
        <dbReference type="ARBA" id="ARBA00022553"/>
    </source>
</evidence>
<dbReference type="PANTHER" id="PTHR36203">
    <property type="entry name" value="ASCORBATE-SPECIFIC PTS SYSTEM EIIA COMPONENT"/>
    <property type="match status" value="1"/>
</dbReference>
<evidence type="ECO:0000313" key="12">
    <source>
        <dbReference type="EMBL" id="XBW08416.1"/>
    </source>
</evidence>
<keyword evidence="5" id="KW-0808">Transferase</keyword>
<dbReference type="GO" id="GO:0016301">
    <property type="term" value="F:kinase activity"/>
    <property type="evidence" value="ECO:0007669"/>
    <property type="project" value="UniProtKB-KW"/>
</dbReference>
<gene>
    <name evidence="12" type="ORF">SAC06_02350</name>
</gene>
<dbReference type="GO" id="GO:0009401">
    <property type="term" value="P:phosphoenolpyruvate-dependent sugar phosphotransferase system"/>
    <property type="evidence" value="ECO:0007669"/>
    <property type="project" value="UniProtKB-KW"/>
</dbReference>
<keyword evidence="6" id="KW-0598">Phosphotransferase system</keyword>
<name>A0AAU7V9S0_9ACTO</name>
<evidence type="ECO:0000256" key="1">
    <source>
        <dbReference type="ARBA" id="ARBA00004496"/>
    </source>
</evidence>
<reference evidence="12" key="1">
    <citation type="submission" date="2023-11" db="EMBL/GenBank/DDBJ databases">
        <title>Scrofimicrobium hongkongense sp. nov., isolated from a patient with peritonitis.</title>
        <authorList>
            <person name="Lao H.Y."/>
            <person name="Wong A.Y.P."/>
            <person name="Ng T.L."/>
            <person name="Wong R.Y.L."/>
            <person name="Yau M.C.Y."/>
            <person name="Lam J.Y.W."/>
            <person name="Siu G.K.H."/>
        </authorList>
    </citation>
    <scope>NUCLEOTIDE SEQUENCE</scope>
    <source>
        <strain evidence="12">R131</strain>
    </source>
</reference>
<feature type="domain" description="PTS EIIA type-2" evidence="11">
    <location>
        <begin position="9"/>
        <end position="152"/>
    </location>
</feature>
<protein>
    <recommendedName>
        <fullName evidence="9">Ascorbate-specific PTS system EIIA component</fullName>
    </recommendedName>
    <alternativeName>
        <fullName evidence="10">Ascorbate-specific phosphotransferase enzyme IIA component</fullName>
    </alternativeName>
</protein>
<keyword evidence="4" id="KW-0597">Phosphoprotein</keyword>
<dbReference type="PANTHER" id="PTHR36203:SF1">
    <property type="entry name" value="ASCORBATE-SPECIFIC PTS SYSTEM EIIA COMPONENT"/>
    <property type="match status" value="1"/>
</dbReference>
<evidence type="ECO:0000256" key="5">
    <source>
        <dbReference type="ARBA" id="ARBA00022679"/>
    </source>
</evidence>
<proteinExistence type="predicted"/>
<evidence type="ECO:0000259" key="11">
    <source>
        <dbReference type="PROSITE" id="PS51094"/>
    </source>
</evidence>
<keyword evidence="2" id="KW-0813">Transport</keyword>
<evidence type="ECO:0000256" key="10">
    <source>
        <dbReference type="ARBA" id="ARBA00042072"/>
    </source>
</evidence>
<evidence type="ECO:0000256" key="7">
    <source>
        <dbReference type="ARBA" id="ARBA00022777"/>
    </source>
</evidence>
<dbReference type="CDD" id="cd00211">
    <property type="entry name" value="PTS_IIA_fru"/>
    <property type="match status" value="1"/>
</dbReference>
<evidence type="ECO:0000256" key="8">
    <source>
        <dbReference type="ARBA" id="ARBA00037387"/>
    </source>
</evidence>
<evidence type="ECO:0000256" key="3">
    <source>
        <dbReference type="ARBA" id="ARBA00022490"/>
    </source>
</evidence>
<dbReference type="EMBL" id="CP138335">
    <property type="protein sequence ID" value="XBW08416.1"/>
    <property type="molecule type" value="Genomic_DNA"/>
</dbReference>
<comment type="function">
    <text evidence="8">The phosphoenolpyruvate-dependent sugar phosphotransferase system (sugar PTS), a major carbohydrate active transport system, catalyzes the phosphorylation of incoming sugar substrates concomitantly with their translocation across the cell membrane. The enzyme II UlaABC PTS system is involved in ascorbate transport.</text>
</comment>
<evidence type="ECO:0000256" key="9">
    <source>
        <dbReference type="ARBA" id="ARBA00041175"/>
    </source>
</evidence>
<dbReference type="InterPro" id="IPR002178">
    <property type="entry name" value="PTS_EIIA_type-2_dom"/>
</dbReference>
<sequence>MSENSSLLEMLPESAIMVDAEASDWRAAIRLSGDALVAGGITTPEYTDQMIETVEKLGPYIVIAPGLALAHSRPTDAVLKTGLSWVGLRSPVEFGSKRNDPVRLVVGLAAFDHQEHLQAMSQLAMLVSDPQRLNTLAALDTVDAVREAIASFEGNRE</sequence>
<evidence type="ECO:0000256" key="6">
    <source>
        <dbReference type="ARBA" id="ARBA00022683"/>
    </source>
</evidence>
<keyword evidence="7" id="KW-0418">Kinase</keyword>
<keyword evidence="3" id="KW-0963">Cytoplasm</keyword>
<dbReference type="PROSITE" id="PS51094">
    <property type="entry name" value="PTS_EIIA_TYPE_2"/>
    <property type="match status" value="1"/>
</dbReference>
<keyword evidence="12" id="KW-0762">Sugar transport</keyword>
<accession>A0AAU7V9S0</accession>
<evidence type="ECO:0000256" key="2">
    <source>
        <dbReference type="ARBA" id="ARBA00022448"/>
    </source>
</evidence>
<dbReference type="KEGG" id="sapp:SAC06_02350"/>
<dbReference type="AlphaFoldDB" id="A0AAU7V9S0"/>
<dbReference type="InterPro" id="IPR051351">
    <property type="entry name" value="Ascorbate-PTS_EIIA_comp"/>
</dbReference>